<organism evidence="1 2">
    <name type="scientific">Corallincola platygyrae</name>
    <dbReference type="NCBI Taxonomy" id="1193278"/>
    <lineage>
        <taxon>Bacteria</taxon>
        <taxon>Pseudomonadati</taxon>
        <taxon>Pseudomonadota</taxon>
        <taxon>Gammaproteobacteria</taxon>
        <taxon>Alteromonadales</taxon>
        <taxon>Psychromonadaceae</taxon>
        <taxon>Corallincola</taxon>
    </lineage>
</organism>
<dbReference type="RefSeq" id="WP_345340271.1">
    <property type="nucleotide sequence ID" value="NZ_BAABLI010000014.1"/>
</dbReference>
<gene>
    <name evidence="1" type="ORF">ACFSJ3_06625</name>
</gene>
<evidence type="ECO:0000313" key="1">
    <source>
        <dbReference type="EMBL" id="MFD2095658.1"/>
    </source>
</evidence>
<accession>A0ABW4XKR5</accession>
<comment type="caution">
    <text evidence="1">The sequence shown here is derived from an EMBL/GenBank/DDBJ whole genome shotgun (WGS) entry which is preliminary data.</text>
</comment>
<proteinExistence type="predicted"/>
<dbReference type="EMBL" id="JBHUHT010000009">
    <property type="protein sequence ID" value="MFD2095658.1"/>
    <property type="molecule type" value="Genomic_DNA"/>
</dbReference>
<protein>
    <submittedName>
        <fullName evidence="1">DUF2845 domain-containing protein</fullName>
    </submittedName>
</protein>
<name>A0ABW4XKR5_9GAMM</name>
<dbReference type="InterPro" id="IPR021268">
    <property type="entry name" value="DUF2845"/>
</dbReference>
<evidence type="ECO:0000313" key="2">
    <source>
        <dbReference type="Proteomes" id="UP001597380"/>
    </source>
</evidence>
<sequence>MDEILMLTRITIGLLVASTAIASCYASSYTVKNYHCDGGWIKHGDDKFAILARCGTPLMQEVLSGEESPKVEKLGYEFENQNTITIFTLRGGKVVLIEKLIQQ</sequence>
<dbReference type="Pfam" id="PF11006">
    <property type="entry name" value="DUF2845"/>
    <property type="match status" value="1"/>
</dbReference>
<dbReference type="Proteomes" id="UP001597380">
    <property type="component" value="Unassembled WGS sequence"/>
</dbReference>
<reference evidence="2" key="1">
    <citation type="journal article" date="2019" name="Int. J. Syst. Evol. Microbiol.">
        <title>The Global Catalogue of Microorganisms (GCM) 10K type strain sequencing project: providing services to taxonomists for standard genome sequencing and annotation.</title>
        <authorList>
            <consortium name="The Broad Institute Genomics Platform"/>
            <consortium name="The Broad Institute Genome Sequencing Center for Infectious Disease"/>
            <person name="Wu L."/>
            <person name="Ma J."/>
        </authorList>
    </citation>
    <scope>NUCLEOTIDE SEQUENCE [LARGE SCALE GENOMIC DNA]</scope>
    <source>
        <strain evidence="2">CGMCC 1.10992</strain>
    </source>
</reference>
<keyword evidence="2" id="KW-1185">Reference proteome</keyword>